<sequence length="261" mass="28823">MDTGTPDLLFERRGPVAWVTFNRPESRNAMTFAMYDGLARICDAVEADPEVRVLVLTGAGDKAFVAGTDISQFQTFTEPQHALDYEARIDGVIGRLEALARPTIAMVRGYAVGGGASIALACDLRICTPDARFGIPIARTLGNCLSMNNYSRLVDLIGPARTKEIIFTARMVGAEEAKAIGLVNEIVAPEELEARVTEVAEQIAANAPLTIQVTKESVRRVLAHRRPERSEELILRCYMSEDFREGVRAFLEKRKPQWQGR</sequence>
<dbReference type="Proteomes" id="UP000002027">
    <property type="component" value="Chromosome 1"/>
</dbReference>
<organism evidence="4 5">
    <name type="scientific">Sphaerobacter thermophilus (strain ATCC 49802 / DSM 20745 / KCCM 41009 / NCIMB 13125 / S 6022)</name>
    <dbReference type="NCBI Taxonomy" id="479434"/>
    <lineage>
        <taxon>Bacteria</taxon>
        <taxon>Pseudomonadati</taxon>
        <taxon>Thermomicrobiota</taxon>
        <taxon>Thermomicrobia</taxon>
        <taxon>Sphaerobacterales</taxon>
        <taxon>Sphaerobacterineae</taxon>
        <taxon>Sphaerobacteraceae</taxon>
        <taxon>Sphaerobacter</taxon>
    </lineage>
</organism>
<evidence type="ECO:0000256" key="3">
    <source>
        <dbReference type="RuleBase" id="RU003707"/>
    </source>
</evidence>
<protein>
    <submittedName>
        <fullName evidence="4">Enoyl-CoA hydratase/isomerase</fullName>
    </submittedName>
</protein>
<dbReference type="AlphaFoldDB" id="D1C4Q7"/>
<accession>D1C4Q7</accession>
<dbReference type="Gene3D" id="1.10.12.10">
    <property type="entry name" value="Lyase 2-enoyl-coa Hydratase, Chain A, domain 2"/>
    <property type="match status" value="1"/>
</dbReference>
<dbReference type="KEGG" id="sti:Sthe_1791"/>
<dbReference type="Gene3D" id="3.90.226.10">
    <property type="entry name" value="2-enoyl-CoA Hydratase, Chain A, domain 1"/>
    <property type="match status" value="1"/>
</dbReference>
<proteinExistence type="inferred from homology"/>
<keyword evidence="4" id="KW-0413">Isomerase</keyword>
<dbReference type="InterPro" id="IPR018376">
    <property type="entry name" value="Enoyl-CoA_hyd/isom_CS"/>
</dbReference>
<dbReference type="PROSITE" id="PS00166">
    <property type="entry name" value="ENOYL_COA_HYDRATASE"/>
    <property type="match status" value="1"/>
</dbReference>
<dbReference type="InterPro" id="IPR029045">
    <property type="entry name" value="ClpP/crotonase-like_dom_sf"/>
</dbReference>
<evidence type="ECO:0000313" key="4">
    <source>
        <dbReference type="EMBL" id="ACZ39224.1"/>
    </source>
</evidence>
<dbReference type="GO" id="GO:0016829">
    <property type="term" value="F:lyase activity"/>
    <property type="evidence" value="ECO:0007669"/>
    <property type="project" value="UniProtKB-KW"/>
</dbReference>
<keyword evidence="2" id="KW-0456">Lyase</keyword>
<evidence type="ECO:0000256" key="2">
    <source>
        <dbReference type="ARBA" id="ARBA00023239"/>
    </source>
</evidence>
<dbReference type="OrthoDB" id="9777977at2"/>
<evidence type="ECO:0000256" key="1">
    <source>
        <dbReference type="ARBA" id="ARBA00005254"/>
    </source>
</evidence>
<reference evidence="5" key="1">
    <citation type="submission" date="2009-11" db="EMBL/GenBank/DDBJ databases">
        <title>The complete chromosome 1 of Sphaerobacter thermophilus DSM 20745.</title>
        <authorList>
            <person name="Lucas S."/>
            <person name="Copeland A."/>
            <person name="Lapidus A."/>
            <person name="Glavina del Rio T."/>
            <person name="Dalin E."/>
            <person name="Tice H."/>
            <person name="Bruce D."/>
            <person name="Goodwin L."/>
            <person name="Pitluck S."/>
            <person name="Kyrpides N."/>
            <person name="Mavromatis K."/>
            <person name="Ivanova N."/>
            <person name="Mikhailova N."/>
            <person name="LaButti K.M."/>
            <person name="Clum A."/>
            <person name="Sun H.I."/>
            <person name="Brettin T."/>
            <person name="Detter J.C."/>
            <person name="Han C."/>
            <person name="Larimer F."/>
            <person name="Land M."/>
            <person name="Hauser L."/>
            <person name="Markowitz V."/>
            <person name="Cheng J.F."/>
            <person name="Hugenholtz P."/>
            <person name="Woyke T."/>
            <person name="Wu D."/>
            <person name="Steenblock K."/>
            <person name="Schneider S."/>
            <person name="Pukall R."/>
            <person name="Goeker M."/>
            <person name="Klenk H.P."/>
            <person name="Eisen J.A."/>
        </authorList>
    </citation>
    <scope>NUCLEOTIDE SEQUENCE [LARGE SCALE GENOMIC DNA]</scope>
    <source>
        <strain evidence="5">ATCC 49802 / DSM 20745 / S 6022</strain>
    </source>
</reference>
<comment type="similarity">
    <text evidence="1 3">Belongs to the enoyl-CoA hydratase/isomerase family.</text>
</comment>
<dbReference type="eggNOG" id="COG1024">
    <property type="taxonomic scope" value="Bacteria"/>
</dbReference>
<dbReference type="Pfam" id="PF00378">
    <property type="entry name" value="ECH_1"/>
    <property type="match status" value="1"/>
</dbReference>
<dbReference type="GO" id="GO:0006635">
    <property type="term" value="P:fatty acid beta-oxidation"/>
    <property type="evidence" value="ECO:0007669"/>
    <property type="project" value="TreeGrafter"/>
</dbReference>
<dbReference type="InterPro" id="IPR014748">
    <property type="entry name" value="Enoyl-CoA_hydra_C"/>
</dbReference>
<dbReference type="PANTHER" id="PTHR11941">
    <property type="entry name" value="ENOYL-COA HYDRATASE-RELATED"/>
    <property type="match status" value="1"/>
</dbReference>
<dbReference type="NCBIfam" id="NF004796">
    <property type="entry name" value="PRK06144.1"/>
    <property type="match status" value="1"/>
</dbReference>
<dbReference type="SUPFAM" id="SSF52096">
    <property type="entry name" value="ClpP/crotonase"/>
    <property type="match status" value="1"/>
</dbReference>
<evidence type="ECO:0000313" key="5">
    <source>
        <dbReference type="Proteomes" id="UP000002027"/>
    </source>
</evidence>
<dbReference type="HOGENOM" id="CLU_009834_7_3_0"/>
<reference evidence="4 5" key="2">
    <citation type="journal article" date="2010" name="Stand. Genomic Sci.">
        <title>Complete genome sequence of Desulfohalobium retbaense type strain (HR(100)).</title>
        <authorList>
            <person name="Spring S."/>
            <person name="Nolan M."/>
            <person name="Lapidus A."/>
            <person name="Glavina Del Rio T."/>
            <person name="Copeland A."/>
            <person name="Tice H."/>
            <person name="Cheng J.F."/>
            <person name="Lucas S."/>
            <person name="Land M."/>
            <person name="Chen F."/>
            <person name="Bruce D."/>
            <person name="Goodwin L."/>
            <person name="Pitluck S."/>
            <person name="Ivanova N."/>
            <person name="Mavromatis K."/>
            <person name="Mikhailova N."/>
            <person name="Pati A."/>
            <person name="Chen A."/>
            <person name="Palaniappan K."/>
            <person name="Hauser L."/>
            <person name="Chang Y.J."/>
            <person name="Jeffries C.D."/>
            <person name="Munk C."/>
            <person name="Kiss H."/>
            <person name="Chain P."/>
            <person name="Han C."/>
            <person name="Brettin T."/>
            <person name="Detter J.C."/>
            <person name="Schuler E."/>
            <person name="Goker M."/>
            <person name="Rohde M."/>
            <person name="Bristow J."/>
            <person name="Eisen J.A."/>
            <person name="Markowitz V."/>
            <person name="Hugenholtz P."/>
            <person name="Kyrpides N.C."/>
            <person name="Klenk H.P."/>
        </authorList>
    </citation>
    <scope>NUCLEOTIDE SEQUENCE [LARGE SCALE GENOMIC DNA]</scope>
    <source>
        <strain evidence="5">ATCC 49802 / DSM 20745 / S 6022</strain>
    </source>
</reference>
<dbReference type="PANTHER" id="PTHR11941:SF54">
    <property type="entry name" value="ENOYL-COA HYDRATASE, MITOCHONDRIAL"/>
    <property type="match status" value="1"/>
</dbReference>
<keyword evidence="5" id="KW-1185">Reference proteome</keyword>
<dbReference type="EMBL" id="CP001823">
    <property type="protein sequence ID" value="ACZ39224.1"/>
    <property type="molecule type" value="Genomic_DNA"/>
</dbReference>
<gene>
    <name evidence="4" type="ordered locus">Sthe_1791</name>
</gene>
<dbReference type="GO" id="GO:0016853">
    <property type="term" value="F:isomerase activity"/>
    <property type="evidence" value="ECO:0007669"/>
    <property type="project" value="UniProtKB-KW"/>
</dbReference>
<dbReference type="InParanoid" id="D1C4Q7"/>
<dbReference type="RefSeq" id="WP_012872270.1">
    <property type="nucleotide sequence ID" value="NC_013523.1"/>
</dbReference>
<name>D1C4Q7_SPHTD</name>
<dbReference type="STRING" id="479434.Sthe_1791"/>
<dbReference type="InterPro" id="IPR001753">
    <property type="entry name" value="Enoyl-CoA_hydra/iso"/>
</dbReference>
<dbReference type="CDD" id="cd06558">
    <property type="entry name" value="crotonase-like"/>
    <property type="match status" value="1"/>
</dbReference>